<gene>
    <name evidence="3" type="ORF">HLY00_5957</name>
</gene>
<evidence type="ECO:0000313" key="4">
    <source>
        <dbReference type="Proteomes" id="UP000570517"/>
    </source>
</evidence>
<keyword evidence="4" id="KW-1185">Reference proteome</keyword>
<dbReference type="EMBL" id="JABFYL010000027">
    <property type="protein sequence ID" value="NVN50907.1"/>
    <property type="molecule type" value="Genomic_DNA"/>
</dbReference>
<protein>
    <submittedName>
        <fullName evidence="3">13E12 repeat family protein, HNH endonuclease domain</fullName>
    </submittedName>
</protein>
<organism evidence="3 4">
    <name type="scientific">Mycolicibacterium hippocampi</name>
    <dbReference type="NCBI Taxonomy" id="659824"/>
    <lineage>
        <taxon>Bacteria</taxon>
        <taxon>Bacillati</taxon>
        <taxon>Actinomycetota</taxon>
        <taxon>Actinomycetes</taxon>
        <taxon>Mycobacteriales</taxon>
        <taxon>Mycobacteriaceae</taxon>
        <taxon>Mycolicibacterium</taxon>
    </lineage>
</organism>
<dbReference type="Proteomes" id="UP000570517">
    <property type="component" value="Unassembled WGS sequence"/>
</dbReference>
<dbReference type="InterPro" id="IPR003615">
    <property type="entry name" value="HNH_nuc"/>
</dbReference>
<keyword evidence="3" id="KW-0540">Nuclease</keyword>
<reference evidence="3 4" key="1">
    <citation type="submission" date="2020-05" db="EMBL/GenBank/DDBJ databases">
        <title>Draft genome sequence of Mycobacterium hippocampi DL, isolated from European seabass, Dicentrarchus labrax, reared in fish farms.</title>
        <authorList>
            <person name="Stathopoulou P."/>
            <person name="Asimakis E."/>
            <person name="Tzokas K."/>
            <person name="Batargias C."/>
            <person name="Tsiamis G."/>
        </authorList>
    </citation>
    <scope>NUCLEOTIDE SEQUENCE [LARGE SCALE GENOMIC DNA]</scope>
    <source>
        <strain evidence="3 4">DL</strain>
    </source>
</reference>
<dbReference type="GO" id="GO:0004519">
    <property type="term" value="F:endonuclease activity"/>
    <property type="evidence" value="ECO:0007669"/>
    <property type="project" value="UniProtKB-KW"/>
</dbReference>
<dbReference type="InterPro" id="IPR003870">
    <property type="entry name" value="DUF222"/>
</dbReference>
<accession>A0A850PQA7</accession>
<dbReference type="AlphaFoldDB" id="A0A850PQA7"/>
<keyword evidence="3" id="KW-0378">Hydrolase</keyword>
<evidence type="ECO:0000259" key="2">
    <source>
        <dbReference type="Pfam" id="PF02720"/>
    </source>
</evidence>
<keyword evidence="3" id="KW-0255">Endonuclease</keyword>
<proteinExistence type="predicted"/>
<feature type="domain" description="DUF222" evidence="2">
    <location>
        <begin position="17"/>
        <end position="319"/>
    </location>
</feature>
<dbReference type="Pfam" id="PF02720">
    <property type="entry name" value="DUF222"/>
    <property type="match status" value="1"/>
</dbReference>
<evidence type="ECO:0000256" key="1">
    <source>
        <dbReference type="SAM" id="MobiDB-lite"/>
    </source>
</evidence>
<dbReference type="RefSeq" id="WP_178359243.1">
    <property type="nucleotide sequence ID" value="NZ_JABFYL010000027.1"/>
</dbReference>
<evidence type="ECO:0000313" key="3">
    <source>
        <dbReference type="EMBL" id="NVN50907.1"/>
    </source>
</evidence>
<feature type="region of interest" description="Disordered" evidence="1">
    <location>
        <begin position="416"/>
        <end position="445"/>
    </location>
</feature>
<sequence length="474" mass="50908">MFEDRPAAELIDVMSAAARAESVAIAQRLAAVAALHAQRARDYAARKLWLCDATVAVAAEVSAAQNISRARASGQVQAAVALHERLPKVAAVFITGAIDYRMVSAIMARTDNVDDAVLVAVDKAMAARAPGWMRLSNNKLRDRLDLWVAKFDEAAVRVPPVVKDHRYFELTPHVPGMAFAGGVLNAADASALDKRLDVLANSVCPNDPRTNSQRRADACGALGRQEGSLVCRCGSSECPASVLRDSAADVVIHVLAERATVDGTGDDPGYLPGFGILPAESVRELATGATIKPVAAPGSEPEKGYRPSSALADFVRWRDLTCRWPGCDAPVADCDLDHTMPWPFGATHASDLKAYCRTHHIVKTFYTGPTGWSDAQRPDGSVVLTAPTGHTYTTEAHGAALFPALAQPTAAVAASMPTGSSADRGAKMPKRRRTRGQERAARIKRERQRRLEINAQLERDHQAWLAATYEPPPF</sequence>
<comment type="caution">
    <text evidence="3">The sequence shown here is derived from an EMBL/GenBank/DDBJ whole genome shotgun (WGS) entry which is preliminary data.</text>
</comment>
<feature type="compositionally biased region" description="Basic and acidic residues" evidence="1">
    <location>
        <begin position="435"/>
        <end position="445"/>
    </location>
</feature>
<dbReference type="CDD" id="cd00085">
    <property type="entry name" value="HNHc"/>
    <property type="match status" value="1"/>
</dbReference>
<name>A0A850PQA7_9MYCO</name>